<organism evidence="3 4">
    <name type="scientific">Cryomyces antarcticus</name>
    <dbReference type="NCBI Taxonomy" id="329879"/>
    <lineage>
        <taxon>Eukaryota</taxon>
        <taxon>Fungi</taxon>
        <taxon>Dikarya</taxon>
        <taxon>Ascomycota</taxon>
        <taxon>Pezizomycotina</taxon>
        <taxon>Dothideomycetes</taxon>
        <taxon>Dothideomycetes incertae sedis</taxon>
        <taxon>Cryomyces</taxon>
    </lineage>
</organism>
<dbReference type="InterPro" id="IPR055500">
    <property type="entry name" value="DUF7072"/>
</dbReference>
<dbReference type="Proteomes" id="UP001357485">
    <property type="component" value="Unassembled WGS sequence"/>
</dbReference>
<gene>
    <name evidence="3" type="ORF">LTR16_008795</name>
</gene>
<feature type="domain" description="DUF7072" evidence="2">
    <location>
        <begin position="37"/>
        <end position="120"/>
    </location>
</feature>
<evidence type="ECO:0000259" key="2">
    <source>
        <dbReference type="Pfam" id="PF23258"/>
    </source>
</evidence>
<dbReference type="Pfam" id="PF23258">
    <property type="entry name" value="DUF7072"/>
    <property type="match status" value="1"/>
</dbReference>
<feature type="region of interest" description="Disordered" evidence="1">
    <location>
        <begin position="124"/>
        <end position="143"/>
    </location>
</feature>
<comment type="caution">
    <text evidence="3">The sequence shown here is derived from an EMBL/GenBank/DDBJ whole genome shotgun (WGS) entry which is preliminary data.</text>
</comment>
<feature type="non-terminal residue" evidence="3">
    <location>
        <position position="216"/>
    </location>
</feature>
<dbReference type="EMBL" id="JAVRRA010010369">
    <property type="protein sequence ID" value="KAK5242069.1"/>
    <property type="molecule type" value="Genomic_DNA"/>
</dbReference>
<keyword evidence="4" id="KW-1185">Reference proteome</keyword>
<evidence type="ECO:0000256" key="1">
    <source>
        <dbReference type="SAM" id="MobiDB-lite"/>
    </source>
</evidence>
<evidence type="ECO:0000313" key="4">
    <source>
        <dbReference type="Proteomes" id="UP001357485"/>
    </source>
</evidence>
<name>A0ABR0LUB0_9PEZI</name>
<evidence type="ECO:0000313" key="3">
    <source>
        <dbReference type="EMBL" id="KAK5242069.1"/>
    </source>
</evidence>
<reference evidence="3 4" key="1">
    <citation type="submission" date="2023-08" db="EMBL/GenBank/DDBJ databases">
        <title>Black Yeasts Isolated from many extreme environments.</title>
        <authorList>
            <person name="Coleine C."/>
            <person name="Stajich J.E."/>
            <person name="Selbmann L."/>
        </authorList>
    </citation>
    <scope>NUCLEOTIDE SEQUENCE [LARGE SCALE GENOMIC DNA]</scope>
    <source>
        <strain evidence="3 4">CCFEE 536</strain>
    </source>
</reference>
<sequence>MVPTFGEDGTEYFCEGYDFRCRYHRPKRAKHLDGDALESSKLIQNYAKALKPQDVVQVQYLQGDIFAGTVVENRPGEMTLLIDVLPEGYEIFLDNCSDSLTNSGVRDRVEVEWKWLAVMDPAASQRPKPSKNAIPMPADMNKKSVSIENRQDGYPTMEEPFHDNPANKWHEFYTIDTPPTGYKPGVIRNPEQKKTDLDKPDVEWFYLPKTSTEARA</sequence>
<proteinExistence type="predicted"/>
<accession>A0ABR0LUB0</accession>
<protein>
    <recommendedName>
        <fullName evidence="2">DUF7072 domain-containing protein</fullName>
    </recommendedName>
</protein>